<evidence type="ECO:0000259" key="5">
    <source>
        <dbReference type="PROSITE" id="PS50802"/>
    </source>
</evidence>
<dbReference type="PANTHER" id="PTHR24171:SF10">
    <property type="entry name" value="ANKYRIN REPEAT DOMAIN-CONTAINING PROTEIN 29-LIKE"/>
    <property type="match status" value="1"/>
</dbReference>
<evidence type="ECO:0000256" key="2">
    <source>
        <dbReference type="ARBA" id="ARBA00023043"/>
    </source>
</evidence>
<feature type="domain" description="OTU" evidence="5">
    <location>
        <begin position="55"/>
        <end position="225"/>
    </location>
</feature>
<feature type="repeat" description="ANK" evidence="3">
    <location>
        <begin position="2904"/>
        <end position="2936"/>
    </location>
</feature>
<feature type="repeat" description="ANK" evidence="3">
    <location>
        <begin position="2409"/>
        <end position="2434"/>
    </location>
</feature>
<keyword evidence="2 3" id="KW-0040">ANK repeat</keyword>
<feature type="repeat" description="ANK" evidence="3">
    <location>
        <begin position="2601"/>
        <end position="2633"/>
    </location>
</feature>
<dbReference type="InterPro" id="IPR038765">
    <property type="entry name" value="Papain-like_cys_pep_sf"/>
</dbReference>
<feature type="region of interest" description="Disordered" evidence="4">
    <location>
        <begin position="3279"/>
        <end position="3325"/>
    </location>
</feature>
<evidence type="ECO:0000313" key="7">
    <source>
        <dbReference type="Proteomes" id="UP000637906"/>
    </source>
</evidence>
<evidence type="ECO:0000256" key="1">
    <source>
        <dbReference type="ARBA" id="ARBA00022737"/>
    </source>
</evidence>
<organism evidence="6 7">
    <name type="scientific">Candidatus Mesenet longicola</name>
    <dbReference type="NCBI Taxonomy" id="1892558"/>
    <lineage>
        <taxon>Bacteria</taxon>
        <taxon>Pseudomonadati</taxon>
        <taxon>Pseudomonadota</taxon>
        <taxon>Alphaproteobacteria</taxon>
        <taxon>Rickettsiales</taxon>
        <taxon>Anaplasmataceae</taxon>
        <taxon>Candidatus Mesenet</taxon>
    </lineage>
</organism>
<dbReference type="Pfam" id="PF15658">
    <property type="entry name" value="Latrotoxin_C"/>
    <property type="match status" value="1"/>
</dbReference>
<evidence type="ECO:0000313" key="6">
    <source>
        <dbReference type="EMBL" id="GHM59620.1"/>
    </source>
</evidence>
<dbReference type="CDD" id="cd22744">
    <property type="entry name" value="OTU"/>
    <property type="match status" value="1"/>
</dbReference>
<dbReference type="SMART" id="SM00248">
    <property type="entry name" value="ANK"/>
    <property type="match status" value="21"/>
</dbReference>
<feature type="repeat" description="ANK" evidence="3">
    <location>
        <begin position="3029"/>
        <end position="3056"/>
    </location>
</feature>
<feature type="repeat" description="ANK" evidence="3">
    <location>
        <begin position="3222"/>
        <end position="3254"/>
    </location>
</feature>
<evidence type="ECO:0000256" key="3">
    <source>
        <dbReference type="PROSITE-ProRule" id="PRU00023"/>
    </source>
</evidence>
<feature type="repeat" description="ANK" evidence="3">
    <location>
        <begin position="2757"/>
        <end position="2789"/>
    </location>
</feature>
<name>A0A8J3HVE1_9RICK</name>
<dbReference type="PROSITE" id="PS50088">
    <property type="entry name" value="ANK_REPEAT"/>
    <property type="match status" value="17"/>
</dbReference>
<dbReference type="Proteomes" id="UP000637906">
    <property type="component" value="Unassembled WGS sequence"/>
</dbReference>
<proteinExistence type="predicted"/>
<feature type="compositionally biased region" description="Polar residues" evidence="4">
    <location>
        <begin position="3308"/>
        <end position="3325"/>
    </location>
</feature>
<feature type="repeat" description="ANK" evidence="3">
    <location>
        <begin position="3123"/>
        <end position="3155"/>
    </location>
</feature>
<feature type="repeat" description="ANK" evidence="3">
    <location>
        <begin position="2443"/>
        <end position="2475"/>
    </location>
</feature>
<dbReference type="EMBL" id="BNGU01000022">
    <property type="protein sequence ID" value="GHM59620.1"/>
    <property type="molecule type" value="Genomic_DNA"/>
</dbReference>
<dbReference type="SUPFAM" id="SSF54001">
    <property type="entry name" value="Cysteine proteinases"/>
    <property type="match status" value="1"/>
</dbReference>
<feature type="repeat" description="ANK" evidence="3">
    <location>
        <begin position="3189"/>
        <end position="3221"/>
    </location>
</feature>
<feature type="region of interest" description="Disordered" evidence="4">
    <location>
        <begin position="1010"/>
        <end position="1032"/>
    </location>
</feature>
<comment type="caution">
    <text evidence="6">The sequence shown here is derived from an EMBL/GenBank/DDBJ whole genome shotgun (WGS) entry which is preliminary data.</text>
</comment>
<protein>
    <recommendedName>
        <fullName evidence="5">OTU domain-containing protein</fullName>
    </recommendedName>
</protein>
<dbReference type="Pfam" id="PF12796">
    <property type="entry name" value="Ank_2"/>
    <property type="match status" value="7"/>
</dbReference>
<dbReference type="Gene3D" id="1.25.40.20">
    <property type="entry name" value="Ankyrin repeat-containing domain"/>
    <property type="match status" value="9"/>
</dbReference>
<gene>
    <name evidence="6" type="ORF">sL5_06130</name>
</gene>
<sequence length="3568" mass="403781">MFKVQYPIDHLKKEGVNSKVAELSDEIQYTEQVKEFPQFKRYRRSDSGSENENQFRKIDVPGDNSCLFWSVTMAYLMHVRNDYALFRQRYEALFGNEEVVIQNLDHIRVLVGDLSTANYDDTFANLVRNIFRNRVVDYISTHENEFKNFVEGESGLSFKDYLENMRKLNTWGGEPEIRAMSGILSATISVSGEVGTRYGNGDIQIQLFHVGAPGKRNHYNFGLERGIVDNNVELAKGLKKVMGKGRPQDFELIQLLIEEAGKEVGASRQGEDFKSFKTRFQSFVDQIPSYLHSVEKAGFFTHFFLGSFSTLLDTEMAKKLDIKEIYFSFDGAKTLKVATIKNGKINNQEDVIDKVKLFVISESGSHSYTQEFDKGELQEVLGKDYSLIENNLDKIKVKSIEIIKDTGYQEKIVVDVKDKGVDIEHDSDVRFKKVRKGIWRNPESDIVKLAISNQRTVKASLRRVLEKINNVHSEYTDSLIYASRAREAAHHGFMVGVFMNFHYRYNLRVYPEQFAGRGYADIILLARGTNRALNSIPIIIELKAGAGPYATPGKALQQAEKYAKGFQPNVMRVLTTADEILCVGVNLDSSSPISNVVESSREGRIIPLFQDILKSADDWDTQEIGTRKLKEQIKNNMERIYHMFPGTPEKGDNHYFSRFLLGQSLLLSEDSETSFKKYVFIYEDSIPTEVHFDSGRLRRPAAERARGALSTNLDASHAVVTMVLIPENTDKLVYVINIVEANRKDVLNRLDEVLPLNRLDREIGNMEIVELNLNFDTRYKSNFERYLTIWAEKYNSLQEYNNGADRFQGTFKEVPYPNELKETFDKALDAQSSSINEYNRLLEKIGEGIFPFKALVNKEAHFQGILHGVFSYYSDLKLQESPETRALVLTEFQTGRGERIDMLVHGIKFAAQGRNAEEYTPIGLELKASRQGKGAQALVREANDQINEEYKEGVTYKTLTDGDEVKFIGVVFDKGSNNPNKLILTSRTNREGFIPVEVVHSSVHMLPTVEQCSKRKSSSPEYQPSKKPRRERSVNMACIDSFDEEKITEKEKEQRIKELFGIDNTKDFNIEIEAYSSEIIAMDYKQVHAIIDNIEVHKTEVYVTVRDNSGNDKKLTIDNIAKMLRVESYTAVNNNGDDEIWLIDGSKHYVITEKIEGQNIEYYLNIDSYKVKLDSIIKDFTTDAEKKVLYDKLYHLSNEIELFENKKYIEDIGGAKDIELTNQDYDNVINGIKQNLLEKGVREDTFNQFKSHFDDLNEKVFAEYIGNVEKNLKEQGIEFDHNKFDSAKIKGAKSGKFFSLMAIYDLFDSIGDTATLGRYDNDALKQVFGINGILDAMDDVRISVSISHTSKVGKLISKIPQPVRQTFVKIISNPIVQSITFATIAYQFGYSINEITQGNHHPLNYYWTISSGVKLASMGIRPISTGISFAIKSVSATTKILRGLSAAGKILSRAAVVTMVADILITIGVEIHERMEYTKTIAGQVPLLPGDEQAEVFFAKVIKFFTGRDVEKEYEDIIRVKGYLNHVKEVAIRLLDDNYNVAAVVQYVISIEEKYSEVVKTVEEKHVCAGRGLGCFDQWTCGLEKKYNNISFNEINGTSNVSNNLSSLNISEFLAMRSYTLVMNEGWERFICGIKNSPKCYLELNEKGVYIVNTDAKHIPHLTKYEYEDLGLRIVNAPLRHPTQKSQCSNIINEERVFRPYALGRINMPCNAEKIHRNCHETFALSGEPFIFTNPTRKDPYHIRKETFPKGSVLYISGLRTLTAAANYPAVMYIPDGYVQYVGSKNNGTIFIINNLASGTLKGGIEKENTVVMNVKANNVVADLHNGMIHYSSTGDIKLAGIYNYVSNSDSKQNITTHCRTRLINAKNAEVQQNSFNCTDKDYEVRVVNKEDVHHRGLKQTIFIVNKDSGNAKIANNFNYTEEIKKNMDVIDAQVADITWLKVGKGIEGSGYSLDLLSDRTQNIISSIKIDNFKNLVIQAKRLGIIESIIVQDKSLSDMVEDARYQKLNDLGKDIDEKIMQNSEKKLKAVIQSSIIDLEWPNTYQAAKNIADNNNLGIPISQIEVVKNYMGVPTERTIITDMYSGQIVVDFGYNNSTFIVAETYYYYRVVCNYYQDITVEGRKGQNQYVVKLPEYNHILQQENLRPSIELDLNLKIKNKAALYQNVPDDIIDLTALNVTDVDSINMKKGRRSYFNKCDKRQISDLTVDSLEIKDVKVSISEGVRWSLSIGLVDYFRGPEYQSVILRINNKFYKINNANLKLEYVEANTKPFRYYRPDEQGLQIYHNQPINKNVIGLVDLKEKSILDFDIEIVDGGLLLLHKNNTITKVENWNAYQAARKMMFAFNDTIVSDSNCIAFTCNSEDIIATFNKAKETLLKKQLFNAIKQDNTNEVENLIRKVTDNVNTKDKHELISLHIAIQEGKLDVVKLLFNRGSVNVEDKDIYYYSPLHWAAQEGELGIAEFLVDKGVNTEDRNKDGKTPEDLANQKGYTYIVKFLKQVQLDRELLTAAGSGNLDKVKDLVRQGASLEAKNKNDLYYTPLHYASLKGHLKVVEYFIENGADSKAKDLFGGTPVHVASWNGHLEVVKYFIENRADLETKDSSDRTLLHYASLNGHLDVVKFLAKNGADLEAKDNDGRTPLHYASLNDYIKVVDYLIKNWASLKAKDKDGNTSLDLANQKGYVNIVEFLKQAQLDRELLTAAKNSNLDKVKDLIKDGASLEAKDWHGRTSLHHASLNGNLDMVEYLIKKNATLDAQNLYGSTPVHDASRNGQLKVVKYLIENKADFEVKDKYDRTPLHDASLSGHLNIVEYLVEKGAILEIKDKYDKTPLDLANQKGYVNIVEFLKQAQLDRGLFTVIQDGNHDKVEDLIKNGANLEAKNRDGKTPEDLATQKGDIGIMKIIKQAKLDRELFTAVQDGNLNKVKDLIKNGANLEARDKDGKTPLDLATPRECINIQEIFKQIQLDRELLIAVESGNLNEVENLVVNKNTDVNTNVDEYGWTPLHFAASGSKFDIVKFLFDKNANIKAKDAYGNTPLHIAAQYSGKLEIVEFLLDKNANGINDVTNDGLTPLHVAVKSNKLGTVKLLLDRGASIGIKDKHNRTPLSLAAKEGYINIVQVIEQTQLDLDEELLTAAESGDLNKIKSLITQGANLNTKDGNGSTPLHYASWNGNLSIVKHLIEKGANLKIKNLNNRTPLYDASLNGHLDVVRYLIEKGVDINVADEENWTPLHCAVSEGHLDIVKHLINNGANFNAKNSDGKTPLDIAIDRGHDNIKEYLEKVSEERGKSVQRKRRHHHGDYNRHHNHLSSKLIDSSNQHEITASSGARPSSWINSCIAWMKDSIGGFFTSNSYTNGKNRVNEIDYSTNYEKQQTFNHKPQMTVLEVGDKYLAQADVNGTVLLADVLLAKRGKRQIYASSMDQGLSQSEILKYISSIQQEFEKAVKHAARESGILMHRLNIDFIGVQKEIKEKMMSSKFDEILGVLSAHIEKACPSRQAGCPGRLSPKKFDKFMAILNNELDVALNQSMLQKENSISLEDSQRKSFNLEEKKPRSYLDSMSAQSYLTQVRDLM</sequence>
<dbReference type="Pfam" id="PF02338">
    <property type="entry name" value="OTU"/>
    <property type="match status" value="1"/>
</dbReference>
<dbReference type="InterPro" id="IPR003323">
    <property type="entry name" value="OTU_dom"/>
</dbReference>
<dbReference type="Pfam" id="PF00023">
    <property type="entry name" value="Ank"/>
    <property type="match status" value="1"/>
</dbReference>
<dbReference type="PANTHER" id="PTHR24171">
    <property type="entry name" value="ANKYRIN REPEAT DOMAIN-CONTAINING PROTEIN 39-RELATED"/>
    <property type="match status" value="1"/>
</dbReference>
<dbReference type="InterPro" id="IPR036770">
    <property type="entry name" value="Ankyrin_rpt-contain_sf"/>
</dbReference>
<feature type="compositionally biased region" description="Basic residues" evidence="4">
    <location>
        <begin position="3285"/>
        <end position="3304"/>
    </location>
</feature>
<dbReference type="PROSITE" id="PS50297">
    <property type="entry name" value="ANK_REP_REGION"/>
    <property type="match status" value="15"/>
</dbReference>
<feature type="repeat" description="ANK" evidence="3">
    <location>
        <begin position="3064"/>
        <end position="3096"/>
    </location>
</feature>
<feature type="repeat" description="ANK" evidence="3">
    <location>
        <begin position="2996"/>
        <end position="3028"/>
    </location>
</feature>
<feature type="repeat" description="ANK" evidence="3">
    <location>
        <begin position="2568"/>
        <end position="2600"/>
    </location>
</feature>
<dbReference type="PROSITE" id="PS50802">
    <property type="entry name" value="OTU"/>
    <property type="match status" value="1"/>
</dbReference>
<keyword evidence="1" id="KW-0677">Repeat</keyword>
<feature type="repeat" description="ANK" evidence="3">
    <location>
        <begin position="3156"/>
        <end position="3188"/>
    </location>
</feature>
<accession>A0A8J3HVE1</accession>
<dbReference type="PRINTS" id="PR01415">
    <property type="entry name" value="ANKYRIN"/>
</dbReference>
<evidence type="ECO:0000256" key="4">
    <source>
        <dbReference type="SAM" id="MobiDB-lite"/>
    </source>
</evidence>
<feature type="repeat" description="ANK" evidence="3">
    <location>
        <begin position="2535"/>
        <end position="2567"/>
    </location>
</feature>
<dbReference type="Pfam" id="PF13637">
    <property type="entry name" value="Ank_4"/>
    <property type="match status" value="1"/>
</dbReference>
<feature type="repeat" description="ANK" evidence="3">
    <location>
        <begin position="2790"/>
        <end position="2822"/>
    </location>
</feature>
<feature type="repeat" description="ANK" evidence="3">
    <location>
        <begin position="2634"/>
        <end position="2666"/>
    </location>
</feature>
<reference evidence="6 7" key="1">
    <citation type="journal article" date="2021" name="Microb. Ecol.">
        <title>Candidatus Mesenet longicola: Novel Endosymbionts of Brontispa longissima that Induce Cytoplasmic Incompatibility.</title>
        <authorList>
            <person name="Takano S."/>
            <person name="Gotoh Y."/>
            <person name="Hayashi T."/>
        </authorList>
    </citation>
    <scope>NUCLEOTIDE SEQUENCE [LARGE SCALE GENOMIC DNA]</scope>
    <source>
        <strain evidence="6">L5</strain>
    </source>
</reference>
<dbReference type="Gene3D" id="3.90.70.80">
    <property type="match status" value="1"/>
</dbReference>
<feature type="repeat" description="ANK" evidence="3">
    <location>
        <begin position="2724"/>
        <end position="2756"/>
    </location>
</feature>
<dbReference type="SUPFAM" id="SSF48403">
    <property type="entry name" value="Ankyrin repeat"/>
    <property type="match status" value="3"/>
</dbReference>
<keyword evidence="7" id="KW-1185">Reference proteome</keyword>
<dbReference type="InterPro" id="IPR028047">
    <property type="entry name" value="Latrotoxin_C_dom"/>
</dbReference>
<dbReference type="InterPro" id="IPR002110">
    <property type="entry name" value="Ankyrin_rpt"/>
</dbReference>